<dbReference type="AlphaFoldDB" id="A0A1G7M5Z8"/>
<dbReference type="InterPro" id="IPR036188">
    <property type="entry name" value="FAD/NAD-bd_sf"/>
</dbReference>
<evidence type="ECO:0000256" key="6">
    <source>
        <dbReference type="ARBA" id="ARBA00022723"/>
    </source>
</evidence>
<dbReference type="InterPro" id="IPR054428">
    <property type="entry name" value="TMADH/DMDH/HD_second_a-b"/>
</dbReference>
<dbReference type="CDD" id="cd02929">
    <property type="entry name" value="TMADH_HD_FMN"/>
    <property type="match status" value="1"/>
</dbReference>
<keyword evidence="13" id="KW-1185">Reference proteome</keyword>
<dbReference type="GO" id="GO:0010181">
    <property type="term" value="F:FMN binding"/>
    <property type="evidence" value="ECO:0007669"/>
    <property type="project" value="InterPro"/>
</dbReference>
<dbReference type="PANTHER" id="PTHR42917:SF2">
    <property type="entry name" value="2,4-DIENOYL-COA REDUCTASE [(2E)-ENOYL-COA-PRODUCING]"/>
    <property type="match status" value="1"/>
</dbReference>
<dbReference type="InterPro" id="IPR051793">
    <property type="entry name" value="NADH:flavin_oxidoreductase"/>
</dbReference>
<dbReference type="Pfam" id="PF00724">
    <property type="entry name" value="Oxidored_FMN"/>
    <property type="match status" value="1"/>
</dbReference>
<comment type="similarity">
    <text evidence="3">In the N-terminal section; belongs to the NADH:flavin oxidoreductase/NADH oxidase family.</text>
</comment>
<dbReference type="PANTHER" id="PTHR42917">
    <property type="entry name" value="2,4-DIENOYL-COA REDUCTASE"/>
    <property type="match status" value="1"/>
</dbReference>
<feature type="domain" description="TMADH/DMDH/HD second alpha/beta" evidence="11">
    <location>
        <begin position="509"/>
        <end position="606"/>
    </location>
</feature>
<keyword evidence="5" id="KW-0288">FMN</keyword>
<evidence type="ECO:0000256" key="8">
    <source>
        <dbReference type="ARBA" id="ARBA00023004"/>
    </source>
</evidence>
<dbReference type="RefSeq" id="WP_093739981.1">
    <property type="nucleotide sequence ID" value="NZ_FNBP01000002.1"/>
</dbReference>
<dbReference type="STRING" id="218672.SAMN04489759_102468"/>
<dbReference type="Pfam" id="PF22620">
    <property type="entry name" value="OYE-like_second_a-b"/>
    <property type="match status" value="1"/>
</dbReference>
<dbReference type="InterPro" id="IPR013785">
    <property type="entry name" value="Aldolase_TIM"/>
</dbReference>
<comment type="cofactor">
    <cofactor evidence="1">
        <name>FMN</name>
        <dbReference type="ChEBI" id="CHEBI:58210"/>
    </cofactor>
</comment>
<protein>
    <submittedName>
        <fullName evidence="12">Dimethylamine/trimethylamine dehydrogenase</fullName>
    </submittedName>
</protein>
<sequence length="697" mass="76650">MSDPNPGPFAALFEPVKIGPLTTRNRFYQVPHCTGMGYRYPRSEARFRGIKAEGGWGVVSTQETEIHPSSDLTPANEARLWSEADIPALRLVTEAVHEHGSLAAIQLAHNGMHTANRYSRRVPLAPSAAPVGGDDPVQARAMDKADIAEFRRWHVAAAKRAMDAGFDIIYAYAGHEMTLLHQFLLLRHNQRTDEYGGSLTNRLRLFREVIADTREVVGDRCALAVRLAVDELLGANGMQHDAEARDVIEALAEEPDLWDVNLSDWSNDSQTSRFAPEGFQDDYTRFVKSVTSKPVVGVGRYTSPDTMLKLVRQGHLDLIGAARPSIADPFLPEKIRTGEVEAIRECIGCNICVMGDNTETPIRCTQNPATGEEWRRGWHPEKIAPLKTPEPVLIVGGGPAGLEAARALSQRGADVMLAEADTAWGGRVTREAALPGLAAWGRVRDTRLWLLQQRPNAELYLQSPLTAEDLLDYGMPHIALATGSRWRRDGRGRANRLPLPFLDPTRVLTPDDLMHTGAAAVTADGPVVIFDDDRFYMASVLAELLANAGHEVIFVTPAPVVSPWSDKTLEQARIQRRLIEKKVQIIPLSNLADMGPDSLTLSCVYGGPTREIPCATLVMVTARAPQDALWHDLQTRKQDWADAGIKTITRIGDCLAPSLIAMAVQSGHAYAQYIEHDTPPEPLREDNATDAALRLQL</sequence>
<evidence type="ECO:0000313" key="13">
    <source>
        <dbReference type="Proteomes" id="UP000199399"/>
    </source>
</evidence>
<dbReference type="SUPFAM" id="SSF51905">
    <property type="entry name" value="FAD/NAD(P)-binding domain"/>
    <property type="match status" value="1"/>
</dbReference>
<evidence type="ECO:0000256" key="5">
    <source>
        <dbReference type="ARBA" id="ARBA00022643"/>
    </source>
</evidence>
<proteinExistence type="inferred from homology"/>
<dbReference type="GO" id="GO:0016491">
    <property type="term" value="F:oxidoreductase activity"/>
    <property type="evidence" value="ECO:0007669"/>
    <property type="project" value="UniProtKB-KW"/>
</dbReference>
<dbReference type="Pfam" id="PF12831">
    <property type="entry name" value="FAD_oxidored"/>
    <property type="match status" value="1"/>
</dbReference>
<evidence type="ECO:0000259" key="10">
    <source>
        <dbReference type="Pfam" id="PF00724"/>
    </source>
</evidence>
<dbReference type="Proteomes" id="UP000199399">
    <property type="component" value="Unassembled WGS sequence"/>
</dbReference>
<dbReference type="SUPFAM" id="SSF51971">
    <property type="entry name" value="Nucleotide-binding domain"/>
    <property type="match status" value="1"/>
</dbReference>
<accession>A0A1G7M5Z8</accession>
<evidence type="ECO:0000256" key="9">
    <source>
        <dbReference type="ARBA" id="ARBA00023014"/>
    </source>
</evidence>
<evidence type="ECO:0000256" key="4">
    <source>
        <dbReference type="ARBA" id="ARBA00022630"/>
    </source>
</evidence>
<dbReference type="Gene3D" id="3.50.50.60">
    <property type="entry name" value="FAD/NAD(P)-binding domain"/>
    <property type="match status" value="1"/>
</dbReference>
<keyword evidence="6" id="KW-0479">Metal-binding</keyword>
<gene>
    <name evidence="12" type="ORF">SAMN04489759_102468</name>
</gene>
<comment type="cofactor">
    <cofactor evidence="2">
        <name>[4Fe-4S] cluster</name>
        <dbReference type="ChEBI" id="CHEBI:49883"/>
    </cofactor>
</comment>
<name>A0A1G7M5Z8_9RHOB</name>
<reference evidence="13" key="1">
    <citation type="submission" date="2016-10" db="EMBL/GenBank/DDBJ databases">
        <authorList>
            <person name="Varghese N."/>
            <person name="Submissions S."/>
        </authorList>
    </citation>
    <scope>NUCLEOTIDE SEQUENCE [LARGE SCALE GENOMIC DNA]</scope>
    <source>
        <strain evidence="13">DSM 16477</strain>
    </source>
</reference>
<dbReference type="GO" id="GO:0051536">
    <property type="term" value="F:iron-sulfur cluster binding"/>
    <property type="evidence" value="ECO:0007669"/>
    <property type="project" value="UniProtKB-KW"/>
</dbReference>
<evidence type="ECO:0000256" key="2">
    <source>
        <dbReference type="ARBA" id="ARBA00001966"/>
    </source>
</evidence>
<keyword evidence="4" id="KW-0285">Flavoprotein</keyword>
<dbReference type="Gene3D" id="3.20.20.70">
    <property type="entry name" value="Aldolase class I"/>
    <property type="match status" value="1"/>
</dbReference>
<keyword evidence="7" id="KW-0560">Oxidoreductase</keyword>
<keyword evidence="8" id="KW-0408">Iron</keyword>
<evidence type="ECO:0000256" key="1">
    <source>
        <dbReference type="ARBA" id="ARBA00001917"/>
    </source>
</evidence>
<evidence type="ECO:0000259" key="11">
    <source>
        <dbReference type="Pfam" id="PF22620"/>
    </source>
</evidence>
<dbReference type="OrthoDB" id="9784632at2"/>
<feature type="domain" description="NADH:flavin oxidoreductase/NADH oxidase N-terminal" evidence="10">
    <location>
        <begin position="12"/>
        <end position="338"/>
    </location>
</feature>
<evidence type="ECO:0000256" key="7">
    <source>
        <dbReference type="ARBA" id="ARBA00023002"/>
    </source>
</evidence>
<evidence type="ECO:0000313" key="12">
    <source>
        <dbReference type="EMBL" id="SDF57016.1"/>
    </source>
</evidence>
<dbReference type="Gene3D" id="3.40.50.720">
    <property type="entry name" value="NAD(P)-binding Rossmann-like Domain"/>
    <property type="match status" value="1"/>
</dbReference>
<evidence type="ECO:0000256" key="3">
    <source>
        <dbReference type="ARBA" id="ARBA00011048"/>
    </source>
</evidence>
<dbReference type="EMBL" id="FNBP01000002">
    <property type="protein sequence ID" value="SDF57016.1"/>
    <property type="molecule type" value="Genomic_DNA"/>
</dbReference>
<dbReference type="InterPro" id="IPR037348">
    <property type="entry name" value="TMADH/DMDH_FMN-bd"/>
</dbReference>
<dbReference type="GO" id="GO:0046872">
    <property type="term" value="F:metal ion binding"/>
    <property type="evidence" value="ECO:0007669"/>
    <property type="project" value="UniProtKB-KW"/>
</dbReference>
<keyword evidence="9" id="KW-0411">Iron-sulfur</keyword>
<dbReference type="SUPFAM" id="SSF51395">
    <property type="entry name" value="FMN-linked oxidoreductases"/>
    <property type="match status" value="1"/>
</dbReference>
<dbReference type="InterPro" id="IPR001155">
    <property type="entry name" value="OxRdtase_FMN_N"/>
</dbReference>
<organism evidence="12 13">
    <name type="scientific">Sulfitobacter delicatus</name>
    <dbReference type="NCBI Taxonomy" id="218672"/>
    <lineage>
        <taxon>Bacteria</taxon>
        <taxon>Pseudomonadati</taxon>
        <taxon>Pseudomonadota</taxon>
        <taxon>Alphaproteobacteria</taxon>
        <taxon>Rhodobacterales</taxon>
        <taxon>Roseobacteraceae</taxon>
        <taxon>Sulfitobacter</taxon>
    </lineage>
</organism>